<organism evidence="2 3">
    <name type="scientific">Brachionus plicatilis</name>
    <name type="common">Marine rotifer</name>
    <name type="synonym">Brachionus muelleri</name>
    <dbReference type="NCBI Taxonomy" id="10195"/>
    <lineage>
        <taxon>Eukaryota</taxon>
        <taxon>Metazoa</taxon>
        <taxon>Spiralia</taxon>
        <taxon>Gnathifera</taxon>
        <taxon>Rotifera</taxon>
        <taxon>Eurotatoria</taxon>
        <taxon>Monogononta</taxon>
        <taxon>Pseudotrocha</taxon>
        <taxon>Ploima</taxon>
        <taxon>Brachionidae</taxon>
        <taxon>Brachionus</taxon>
    </lineage>
</organism>
<feature type="transmembrane region" description="Helical" evidence="1">
    <location>
        <begin position="43"/>
        <end position="75"/>
    </location>
</feature>
<accession>A0A3M7PT25</accession>
<dbReference type="Proteomes" id="UP000276133">
    <property type="component" value="Unassembled WGS sequence"/>
</dbReference>
<evidence type="ECO:0000313" key="3">
    <source>
        <dbReference type="Proteomes" id="UP000276133"/>
    </source>
</evidence>
<protein>
    <submittedName>
        <fullName evidence="2">Uncharacterized protein</fullName>
    </submittedName>
</protein>
<keyword evidence="1" id="KW-0472">Membrane</keyword>
<proteinExistence type="predicted"/>
<keyword evidence="1" id="KW-0812">Transmembrane</keyword>
<evidence type="ECO:0000313" key="2">
    <source>
        <dbReference type="EMBL" id="RNA01911.1"/>
    </source>
</evidence>
<dbReference type="EMBL" id="REGN01009122">
    <property type="protein sequence ID" value="RNA01911.1"/>
    <property type="molecule type" value="Genomic_DNA"/>
</dbReference>
<reference evidence="2 3" key="1">
    <citation type="journal article" date="2018" name="Sci. Rep.">
        <title>Genomic signatures of local adaptation to the degree of environmental predictability in rotifers.</title>
        <authorList>
            <person name="Franch-Gras L."/>
            <person name="Hahn C."/>
            <person name="Garcia-Roger E.M."/>
            <person name="Carmona M.J."/>
            <person name="Serra M."/>
            <person name="Gomez A."/>
        </authorList>
    </citation>
    <scope>NUCLEOTIDE SEQUENCE [LARGE SCALE GENOMIC DNA]</scope>
    <source>
        <strain evidence="2">HYR1</strain>
    </source>
</reference>
<name>A0A3M7PT25_BRAPC</name>
<dbReference type="AlphaFoldDB" id="A0A3M7PT25"/>
<gene>
    <name evidence="2" type="ORF">BpHYR1_027875</name>
</gene>
<evidence type="ECO:0000256" key="1">
    <source>
        <dbReference type="SAM" id="Phobius"/>
    </source>
</evidence>
<sequence>MNINTYATTEKINVQFLKICNRFHFIENQFTANYGRPLLEVFILWRAVFVFIFSLWGKVFDLWVTVFCLWGLVILDKKEIDFEFSKVKDILILS</sequence>
<keyword evidence="1" id="KW-1133">Transmembrane helix</keyword>
<keyword evidence="3" id="KW-1185">Reference proteome</keyword>
<comment type="caution">
    <text evidence="2">The sequence shown here is derived from an EMBL/GenBank/DDBJ whole genome shotgun (WGS) entry which is preliminary data.</text>
</comment>